<dbReference type="GO" id="GO:0033186">
    <property type="term" value="C:CAF-1 complex"/>
    <property type="evidence" value="ECO:0007669"/>
    <property type="project" value="TreeGrafter"/>
</dbReference>
<dbReference type="GO" id="GO:0006335">
    <property type="term" value="P:DNA replication-dependent chromatin assembly"/>
    <property type="evidence" value="ECO:0007669"/>
    <property type="project" value="InterPro"/>
</dbReference>
<feature type="transmembrane region" description="Helical" evidence="2">
    <location>
        <begin position="867"/>
        <end position="888"/>
    </location>
</feature>
<dbReference type="GO" id="GO:0006334">
    <property type="term" value="P:nucleosome assembly"/>
    <property type="evidence" value="ECO:0007669"/>
    <property type="project" value="TreeGrafter"/>
</dbReference>
<proteinExistence type="predicted"/>
<feature type="compositionally biased region" description="Acidic residues" evidence="1">
    <location>
        <begin position="619"/>
        <end position="630"/>
    </location>
</feature>
<name>W7FLW3_PLAFA</name>
<evidence type="ECO:0000256" key="1">
    <source>
        <dbReference type="SAM" id="MobiDB-lite"/>
    </source>
</evidence>
<protein>
    <submittedName>
        <fullName evidence="3">Uncharacterized protein</fullName>
    </submittedName>
</protein>
<dbReference type="PANTHER" id="PTHR15271">
    <property type="entry name" value="CHROMATIN ASSEMBLY FACTOR 1 SUBUNIT B"/>
    <property type="match status" value="1"/>
</dbReference>
<dbReference type="Proteomes" id="UP000030666">
    <property type="component" value="Unassembled WGS sequence"/>
</dbReference>
<organism evidence="3">
    <name type="scientific">Plasmodium falciparum Santa Lucia</name>
    <dbReference type="NCBI Taxonomy" id="478859"/>
    <lineage>
        <taxon>Eukaryota</taxon>
        <taxon>Sar</taxon>
        <taxon>Alveolata</taxon>
        <taxon>Apicomplexa</taxon>
        <taxon>Aconoidasida</taxon>
        <taxon>Haemosporida</taxon>
        <taxon>Plasmodiidae</taxon>
        <taxon>Plasmodium</taxon>
        <taxon>Plasmodium (Laverania)</taxon>
    </lineage>
</organism>
<feature type="compositionally biased region" description="Polar residues" evidence="1">
    <location>
        <begin position="634"/>
        <end position="651"/>
    </location>
</feature>
<reference evidence="3" key="1">
    <citation type="submission" date="2013-02" db="EMBL/GenBank/DDBJ databases">
        <title>The Genome Sequence of Plasmodium falciparum Santa Lucia.</title>
        <authorList>
            <consortium name="The Broad Institute Genome Sequencing Platform"/>
            <consortium name="The Broad Institute Genome Sequencing Center for Infectious Disease"/>
            <person name="Neafsey D."/>
            <person name="Cheeseman I."/>
            <person name="Volkman S."/>
            <person name="Adams J."/>
            <person name="Walker B."/>
            <person name="Young S.K."/>
            <person name="Zeng Q."/>
            <person name="Gargeya S."/>
            <person name="Fitzgerald M."/>
            <person name="Haas B."/>
            <person name="Abouelleil A."/>
            <person name="Alvarado L."/>
            <person name="Arachchi H.M."/>
            <person name="Berlin A.M."/>
            <person name="Chapman S.B."/>
            <person name="Dewar J."/>
            <person name="Goldberg J."/>
            <person name="Griggs A."/>
            <person name="Gujja S."/>
            <person name="Hansen M."/>
            <person name="Howarth C."/>
            <person name="Imamovic A."/>
            <person name="Larimer J."/>
            <person name="McCowan C."/>
            <person name="Murphy C."/>
            <person name="Neiman D."/>
            <person name="Pearson M."/>
            <person name="Priest M."/>
            <person name="Roberts A."/>
            <person name="Saif S."/>
            <person name="Shea T."/>
            <person name="Sisk P."/>
            <person name="Sykes S."/>
            <person name="Wortman J."/>
            <person name="Nusbaum C."/>
            <person name="Birren B."/>
        </authorList>
    </citation>
    <scope>NUCLEOTIDE SEQUENCE [LARGE SCALE GENOMIC DNA]</scope>
    <source>
        <strain evidence="3">Santa Lucia</strain>
    </source>
</reference>
<sequence>MNANSFNDYNNLGLNQITLLNNKKKKKNTNGNNNNSNNNKCSRRKRYNIKKHINKKNIFNDNNYSPSNSLLKTKMKKKIYNKKYTQLKSHSPLFGTKNYINITNSLRPSCCNDKNQFHILRRMPISKSGDDVNLINNEKRNKKMKTKNVALGKKSYINEFFNKNIHGYDLIYDFIYRKKSFFYSYMCIYIFLKNGHIYLIRRNLMTKDKDERFIEFNEHISQNNGITLISRLDNIYYDKSLYCDIDLRHGKDDTEEDYLGNNICGNNICGNNICGNNICGNNICGNNICDDNACGDNTCDDNIYQQYHSDIEEHTYSYDDPHDDKHNERRRTLRWRGYKDAKLNSPFVDDLFYEKQKLNKECNQLIFSRHLDKQHYLYRQNIHLFDNLQEIQKRGMRNVFTYGNFFNIYNFDLKKLLLSERKIKKTKNKKEDYFQDYLQDYLQREHTDELNKDNKNSLQLLEGNEHNMNYKINKENVDSVQIIDDTEHFNNVEEKEKEKNKGSYFMKNYNVSKKLNNETLKEDDNIYNIHLEDHNKIEDIYNQISYNEYEPNNLKPSRIRPKLIRTNSLPATLSSSFLTGTQSNSLINQNDHKDFFSSSYSSSNDITSDILTAPSCNLESDEESDEESEEFHDITSSNFLSDTSVDMSQDISPDMPHPIPPRVCKNSTLGIQVKKEKNKSEERDGRKGKRKGKKKESLSNNKKNNNSKEQIKKKGYNNKMKNKSLKDKPYVDDDNVPRPFTVFNKFVYKNFPDIYNCLQTWNKQDTDIKTNKLSKENVYVKTIKYLELQMKYSIYIMNKKAFLNYLYIYFKFLVEYLDISRIHQTFLYFIHTTLNHCQKYFSNFDIYFQNIQSPYWSDTNSLLTMNVHFFFIVLFAYYNFLVPLYILLCRKETKKIYYSFLKFIKEMQNAIFYIQKIFHNHFHELCL</sequence>
<dbReference type="InterPro" id="IPR045145">
    <property type="entry name" value="PTHR15271"/>
</dbReference>
<dbReference type="EMBL" id="KE123505">
    <property type="protein sequence ID" value="EUT82569.1"/>
    <property type="molecule type" value="Genomic_DNA"/>
</dbReference>
<keyword evidence="2" id="KW-0472">Membrane</keyword>
<feature type="compositionally biased region" description="Basic and acidic residues" evidence="1">
    <location>
        <begin position="673"/>
        <end position="685"/>
    </location>
</feature>
<feature type="region of interest" description="Disordered" evidence="1">
    <location>
        <begin position="616"/>
        <end position="730"/>
    </location>
</feature>
<evidence type="ECO:0000313" key="3">
    <source>
        <dbReference type="EMBL" id="EUT82569.1"/>
    </source>
</evidence>
<gene>
    <name evidence="3" type="ORF">PFAG_03944</name>
</gene>
<evidence type="ECO:0000256" key="2">
    <source>
        <dbReference type="SAM" id="Phobius"/>
    </source>
</evidence>
<feature type="compositionally biased region" description="Low complexity" evidence="1">
    <location>
        <begin position="698"/>
        <end position="708"/>
    </location>
</feature>
<accession>W7FLW3</accession>
<feature type="region of interest" description="Disordered" evidence="1">
    <location>
        <begin position="22"/>
        <end position="43"/>
    </location>
</feature>
<keyword evidence="2" id="KW-0812">Transmembrane</keyword>
<dbReference type="PANTHER" id="PTHR15271:SF4">
    <property type="entry name" value="CHROMATIN ASSEMBLY FACTOR 1 SUBUNIT B"/>
    <property type="match status" value="1"/>
</dbReference>
<feature type="compositionally biased region" description="Low complexity" evidence="1">
    <location>
        <begin position="29"/>
        <end position="40"/>
    </location>
</feature>
<dbReference type="GO" id="GO:0005634">
    <property type="term" value="C:nucleus"/>
    <property type="evidence" value="ECO:0007669"/>
    <property type="project" value="TreeGrafter"/>
</dbReference>
<dbReference type="AlphaFoldDB" id="W7FLW3"/>
<feature type="compositionally biased region" description="Basic residues" evidence="1">
    <location>
        <begin position="711"/>
        <end position="723"/>
    </location>
</feature>
<keyword evidence="2" id="KW-1133">Transmembrane helix</keyword>